<dbReference type="GO" id="GO:0046872">
    <property type="term" value="F:metal ion binding"/>
    <property type="evidence" value="ECO:0007669"/>
    <property type="project" value="UniProtKB-KW"/>
</dbReference>
<evidence type="ECO:0000256" key="8">
    <source>
        <dbReference type="SAM" id="Phobius"/>
    </source>
</evidence>
<dbReference type="Gene3D" id="3.90.10.10">
    <property type="entry name" value="Cytochrome C3"/>
    <property type="match status" value="1"/>
</dbReference>
<keyword evidence="2" id="KW-0813">Transport</keyword>
<dbReference type="PANTHER" id="PTHR35038">
    <property type="entry name" value="DISSIMILATORY SULFITE REDUCTASE SIRA"/>
    <property type="match status" value="1"/>
</dbReference>
<keyword evidence="7" id="KW-0408">Iron</keyword>
<dbReference type="OrthoDB" id="9791652at2"/>
<evidence type="ECO:0000313" key="10">
    <source>
        <dbReference type="EMBL" id="RXJ01677.1"/>
    </source>
</evidence>
<dbReference type="SUPFAM" id="SSF48695">
    <property type="entry name" value="Multiheme cytochromes"/>
    <property type="match status" value="2"/>
</dbReference>
<sequence>MDNDEKLSESQRVGFVRRLWIRFKEINWKDPINKWKFLFFLIVTFFGIAFSTYGVLAVTSTQTFCNSCHEMAPENVTHLSTSHSEVKCTKCHIEPGLPQTIKGKVMALKEVYRHVTRTQPNPIAVTHTVNDVVCLRCHSENRDVTPNGDLIVAHQKHIHKEIACVTCHSGVAHAKTVERGLNTHDLYDYWVMDNAKALVTSKYINPNMGTCIDCHEKYNQGLEPWRDKNYALTIPPNKLDETYETVPSNVVLREVSSQITDVEVSMECATCHSDIDTPKDHNYINWNNNHGKTALTELNKCVTCHEEDKWVRRVQPQTMEELLKENGPHLDFYVPDIFVVKSESRKLVFCYTCHSERPEGHKTSDEWLTGHAKFAETEEQKRECFVCHDTEKEEKLTAPTDVYCEYCHRTGLKK</sequence>
<evidence type="ECO:0000256" key="5">
    <source>
        <dbReference type="ARBA" id="ARBA00022729"/>
    </source>
</evidence>
<keyword evidence="8" id="KW-1133">Transmembrane helix</keyword>
<dbReference type="InterPro" id="IPR038266">
    <property type="entry name" value="NapC/NirT_cytc_sf"/>
</dbReference>
<gene>
    <name evidence="10" type="ORF">DS745_09365</name>
</gene>
<evidence type="ECO:0000256" key="7">
    <source>
        <dbReference type="ARBA" id="ARBA00023004"/>
    </source>
</evidence>
<keyword evidence="3" id="KW-0349">Heme</keyword>
<reference evidence="10 11" key="1">
    <citation type="journal article" date="2019" name="Int. J. Syst. Evol. Microbiol.">
        <title>Anaerobacillus alkaliphilus sp. nov., a novel alkaliphilic and moderately halophilic bacterium.</title>
        <authorList>
            <person name="Borsodi A.K."/>
            <person name="Aszalos J.M."/>
            <person name="Bihari P."/>
            <person name="Nagy I."/>
            <person name="Schumann P."/>
            <person name="Sproer C."/>
            <person name="Kovacs A.L."/>
            <person name="Boka K."/>
            <person name="Dobosy P."/>
            <person name="Ovari M."/>
            <person name="Szili-Kovacs T."/>
            <person name="Toth E."/>
        </authorList>
    </citation>
    <scope>NUCLEOTIDE SEQUENCE [LARGE SCALE GENOMIC DNA]</scope>
    <source>
        <strain evidence="10 11">B16-10</strain>
    </source>
</reference>
<comment type="subcellular location">
    <subcellularLocation>
        <location evidence="1">Cell envelope</location>
    </subcellularLocation>
</comment>
<evidence type="ECO:0000256" key="6">
    <source>
        <dbReference type="ARBA" id="ARBA00022982"/>
    </source>
</evidence>
<evidence type="ECO:0000256" key="4">
    <source>
        <dbReference type="ARBA" id="ARBA00022723"/>
    </source>
</evidence>
<comment type="caution">
    <text evidence="10">The sequence shown here is derived from an EMBL/GenBank/DDBJ whole genome shotgun (WGS) entry which is preliminary data.</text>
</comment>
<dbReference type="RefSeq" id="WP_129077978.1">
    <property type="nucleotide sequence ID" value="NZ_QOUX01000032.1"/>
</dbReference>
<keyword evidence="6" id="KW-0249">Electron transport</keyword>
<keyword evidence="11" id="KW-1185">Reference proteome</keyword>
<keyword evidence="5" id="KW-0732">Signal</keyword>
<dbReference type="AlphaFoldDB" id="A0A4Q0VUS6"/>
<organism evidence="10 11">
    <name type="scientific">Anaerobacillus alkaliphilus</name>
    <dbReference type="NCBI Taxonomy" id="1548597"/>
    <lineage>
        <taxon>Bacteria</taxon>
        <taxon>Bacillati</taxon>
        <taxon>Bacillota</taxon>
        <taxon>Bacilli</taxon>
        <taxon>Bacillales</taxon>
        <taxon>Bacillaceae</taxon>
        <taxon>Anaerobacillus</taxon>
    </lineage>
</organism>
<evidence type="ECO:0000256" key="1">
    <source>
        <dbReference type="ARBA" id="ARBA00004196"/>
    </source>
</evidence>
<dbReference type="EMBL" id="QOUX01000032">
    <property type="protein sequence ID" value="RXJ01677.1"/>
    <property type="molecule type" value="Genomic_DNA"/>
</dbReference>
<protein>
    <submittedName>
        <fullName evidence="10">Cytochrome C</fullName>
    </submittedName>
</protein>
<evidence type="ECO:0000256" key="2">
    <source>
        <dbReference type="ARBA" id="ARBA00022448"/>
    </source>
</evidence>
<accession>A0A4Q0VUS6</accession>
<dbReference type="Gene3D" id="1.10.3820.10">
    <property type="entry name" value="Di-heme elbow motif domain"/>
    <property type="match status" value="1"/>
</dbReference>
<keyword evidence="8" id="KW-0812">Transmembrane</keyword>
<evidence type="ECO:0000256" key="3">
    <source>
        <dbReference type="ARBA" id="ARBA00022617"/>
    </source>
</evidence>
<dbReference type="Proteomes" id="UP000290649">
    <property type="component" value="Unassembled WGS sequence"/>
</dbReference>
<keyword evidence="4" id="KW-0479">Metal-binding</keyword>
<dbReference type="GO" id="GO:0030313">
    <property type="term" value="C:cell envelope"/>
    <property type="evidence" value="ECO:0007669"/>
    <property type="project" value="UniProtKB-SubCell"/>
</dbReference>
<proteinExistence type="predicted"/>
<evidence type="ECO:0000259" key="9">
    <source>
        <dbReference type="Pfam" id="PF03264"/>
    </source>
</evidence>
<dbReference type="InterPro" id="IPR051829">
    <property type="entry name" value="Multiheme_Cytochr_ET"/>
</dbReference>
<name>A0A4Q0VUS6_9BACI</name>
<dbReference type="Pfam" id="PF03264">
    <property type="entry name" value="Cytochrom_NNT"/>
    <property type="match status" value="1"/>
</dbReference>
<feature type="domain" description="NapC/NirT cytochrome c N-terminal" evidence="9">
    <location>
        <begin position="40"/>
        <end position="174"/>
    </location>
</feature>
<evidence type="ECO:0000313" key="11">
    <source>
        <dbReference type="Proteomes" id="UP000290649"/>
    </source>
</evidence>
<dbReference type="InterPro" id="IPR005126">
    <property type="entry name" value="NapC/NirT_cyt_c_N"/>
</dbReference>
<feature type="transmembrane region" description="Helical" evidence="8">
    <location>
        <begin position="37"/>
        <end position="58"/>
    </location>
</feature>
<dbReference type="InterPro" id="IPR036280">
    <property type="entry name" value="Multihaem_cyt_sf"/>
</dbReference>
<keyword evidence="8" id="KW-0472">Membrane</keyword>